<dbReference type="InterPro" id="IPR036259">
    <property type="entry name" value="MFS_trans_sf"/>
</dbReference>
<reference evidence="2 3" key="1">
    <citation type="journal article" date="2025" name="Microbiol. Resour. Announc.">
        <title>Draft genome sequences for Neonectria magnoliae and Neonectria punicea, canker pathogens of Liriodendron tulipifera and Acer saccharum in West Virginia.</title>
        <authorList>
            <person name="Petronek H.M."/>
            <person name="Kasson M.T."/>
            <person name="Metheny A.M."/>
            <person name="Stauder C.M."/>
            <person name="Lovett B."/>
            <person name="Lynch S.C."/>
            <person name="Garnas J.R."/>
            <person name="Kasson L.R."/>
            <person name="Stajich J.E."/>
        </authorList>
    </citation>
    <scope>NUCLEOTIDE SEQUENCE [LARGE SCALE GENOMIC DNA]</scope>
    <source>
        <strain evidence="2 3">NRRL 64651</strain>
    </source>
</reference>
<dbReference type="EMBL" id="JAZAVK010000086">
    <property type="protein sequence ID" value="KAK7425066.1"/>
    <property type="molecule type" value="Genomic_DNA"/>
</dbReference>
<keyword evidence="1" id="KW-0472">Membrane</keyword>
<keyword evidence="1" id="KW-1133">Transmembrane helix</keyword>
<evidence type="ECO:0000256" key="1">
    <source>
        <dbReference type="SAM" id="Phobius"/>
    </source>
</evidence>
<comment type="caution">
    <text evidence="2">The sequence shown here is derived from an EMBL/GenBank/DDBJ whole genome shotgun (WGS) entry which is preliminary data.</text>
</comment>
<dbReference type="Gene3D" id="1.20.1250.20">
    <property type="entry name" value="MFS general substrate transporter like domains"/>
    <property type="match status" value="1"/>
</dbReference>
<dbReference type="Proteomes" id="UP001498421">
    <property type="component" value="Unassembled WGS sequence"/>
</dbReference>
<accession>A0ABR1HVJ9</accession>
<keyword evidence="3" id="KW-1185">Reference proteome</keyword>
<organism evidence="2 3">
    <name type="scientific">Neonectria magnoliae</name>
    <dbReference type="NCBI Taxonomy" id="2732573"/>
    <lineage>
        <taxon>Eukaryota</taxon>
        <taxon>Fungi</taxon>
        <taxon>Dikarya</taxon>
        <taxon>Ascomycota</taxon>
        <taxon>Pezizomycotina</taxon>
        <taxon>Sordariomycetes</taxon>
        <taxon>Hypocreomycetidae</taxon>
        <taxon>Hypocreales</taxon>
        <taxon>Nectriaceae</taxon>
        <taxon>Neonectria</taxon>
    </lineage>
</organism>
<proteinExistence type="predicted"/>
<sequence>MDNWGAFIFFAGWCFVSLIHVFLAVPKTAGLPVEHFDALFEGPWWEIRSKTKKVRATIAAQVIDEEKKPASAHRMPN</sequence>
<name>A0ABR1HVJ9_9HYPO</name>
<gene>
    <name evidence="2" type="ORF">QQZ08_008342</name>
</gene>
<feature type="transmembrane region" description="Helical" evidence="1">
    <location>
        <begin position="6"/>
        <end position="25"/>
    </location>
</feature>
<evidence type="ECO:0000313" key="2">
    <source>
        <dbReference type="EMBL" id="KAK7425066.1"/>
    </source>
</evidence>
<evidence type="ECO:0000313" key="3">
    <source>
        <dbReference type="Proteomes" id="UP001498421"/>
    </source>
</evidence>
<protein>
    <submittedName>
        <fullName evidence="2">Uncharacterized protein</fullName>
    </submittedName>
</protein>
<keyword evidence="1" id="KW-0812">Transmembrane</keyword>